<dbReference type="PROSITE" id="PS51689">
    <property type="entry name" value="SAM_RNA_A_N6_MT"/>
    <property type="match status" value="1"/>
</dbReference>
<comment type="similarity">
    <text evidence="11 12">Belongs to the class I-like SAM-binding methyltransferase superfamily. rRNA adenine N(6)-methyltransferase family.</text>
</comment>
<evidence type="ECO:0000256" key="6">
    <source>
        <dbReference type="ARBA" id="ARBA00022884"/>
    </source>
</evidence>
<dbReference type="FunFam" id="3.40.50.150:FF:000109">
    <property type="entry name" value="rRNA adenine N(6)-methyltransferase"/>
    <property type="match status" value="1"/>
</dbReference>
<dbReference type="Gene3D" id="3.40.50.150">
    <property type="entry name" value="Vaccinia Virus protein VP39"/>
    <property type="match status" value="1"/>
</dbReference>
<keyword evidence="3 11" id="KW-0489">Methyltransferase</keyword>
<evidence type="ECO:0000256" key="1">
    <source>
        <dbReference type="ARBA" id="ARBA00004173"/>
    </source>
</evidence>
<dbReference type="InterPro" id="IPR029063">
    <property type="entry name" value="SAM-dependent_MTases_sf"/>
</dbReference>
<feature type="binding site" evidence="11">
    <location>
        <position position="64"/>
    </location>
    <ligand>
        <name>S-adenosyl-L-methionine</name>
        <dbReference type="ChEBI" id="CHEBI:59789"/>
    </ligand>
</feature>
<evidence type="ECO:0000256" key="11">
    <source>
        <dbReference type="PROSITE-ProRule" id="PRU01026"/>
    </source>
</evidence>
<dbReference type="EMBL" id="UFQS01001716">
    <property type="protein sequence ID" value="SSX11954.1"/>
    <property type="molecule type" value="Genomic_DNA"/>
</dbReference>
<evidence type="ECO:0000256" key="4">
    <source>
        <dbReference type="ARBA" id="ARBA00022679"/>
    </source>
</evidence>
<feature type="binding site" evidence="11">
    <location>
        <position position="114"/>
    </location>
    <ligand>
        <name>S-adenosyl-L-methionine</name>
        <dbReference type="ChEBI" id="CHEBI:59789"/>
    </ligand>
</feature>
<dbReference type="CDD" id="cd02440">
    <property type="entry name" value="AdoMet_MTases"/>
    <property type="match status" value="1"/>
</dbReference>
<feature type="binding site" evidence="11">
    <location>
        <position position="37"/>
    </location>
    <ligand>
        <name>S-adenosyl-L-methionine</name>
        <dbReference type="ChEBI" id="CHEBI:59789"/>
    </ligand>
</feature>
<dbReference type="GO" id="GO:0034246">
    <property type="term" value="F:mitochondrial transcription factor activity"/>
    <property type="evidence" value="ECO:0007669"/>
    <property type="project" value="TreeGrafter"/>
</dbReference>
<dbReference type="PROSITE" id="PS01131">
    <property type="entry name" value="RRNA_A_DIMETH"/>
    <property type="match status" value="1"/>
</dbReference>
<dbReference type="EMBL" id="UFQT01001716">
    <property type="protein sequence ID" value="SSX31501.1"/>
    <property type="molecule type" value="Genomic_DNA"/>
</dbReference>
<reference evidence="14" key="1">
    <citation type="submission" date="2018-04" db="EMBL/GenBank/DDBJ databases">
        <authorList>
            <person name="Go L.Y."/>
            <person name="Mitchell J.A."/>
        </authorList>
    </citation>
    <scope>NUCLEOTIDE SEQUENCE</scope>
    <source>
        <tissue evidence="14">Whole organism</tissue>
    </source>
</reference>
<feature type="binding site" evidence="11">
    <location>
        <position position="144"/>
    </location>
    <ligand>
        <name>S-adenosyl-L-methionine</name>
        <dbReference type="ChEBI" id="CHEBI:59789"/>
    </ligand>
</feature>
<evidence type="ECO:0000256" key="9">
    <source>
        <dbReference type="ARBA" id="ARBA00023128"/>
    </source>
</evidence>
<evidence type="ECO:0000256" key="7">
    <source>
        <dbReference type="ARBA" id="ARBA00022946"/>
    </source>
</evidence>
<keyword evidence="7" id="KW-0809">Transit peptide</keyword>
<keyword evidence="10" id="KW-0804">Transcription</keyword>
<evidence type="ECO:0000256" key="8">
    <source>
        <dbReference type="ARBA" id="ARBA00023015"/>
    </source>
</evidence>
<dbReference type="VEuPathDB" id="VectorBase:CSON003758"/>
<dbReference type="PANTHER" id="PTHR11727:SF17">
    <property type="entry name" value="DIMETHYLADENOSINE TRANSFERASE 1, MITOCHONDRIAL"/>
    <property type="match status" value="1"/>
</dbReference>
<dbReference type="Gene3D" id="1.10.8.100">
    <property type="entry name" value="Ribosomal RNA adenine dimethylase-like, domain 2"/>
    <property type="match status" value="1"/>
</dbReference>
<dbReference type="PANTHER" id="PTHR11727">
    <property type="entry name" value="DIMETHYLADENOSINE TRANSFERASE"/>
    <property type="match status" value="1"/>
</dbReference>
<reference evidence="15" key="2">
    <citation type="submission" date="2018-07" db="EMBL/GenBank/DDBJ databases">
        <authorList>
            <person name="Quirk P.G."/>
            <person name="Krulwich T.A."/>
        </authorList>
    </citation>
    <scope>NUCLEOTIDE SEQUENCE</scope>
</reference>
<dbReference type="GO" id="GO:0003723">
    <property type="term" value="F:RNA binding"/>
    <property type="evidence" value="ECO:0007669"/>
    <property type="project" value="UniProtKB-UniRule"/>
</dbReference>
<keyword evidence="4 11" id="KW-0808">Transferase</keyword>
<gene>
    <name evidence="14" type="primary">CSON003758</name>
</gene>
<evidence type="ECO:0000313" key="14">
    <source>
        <dbReference type="EMBL" id="SSX11954.1"/>
    </source>
</evidence>
<evidence type="ECO:0000256" key="10">
    <source>
        <dbReference type="ARBA" id="ARBA00023163"/>
    </source>
</evidence>
<dbReference type="GO" id="GO:0005759">
    <property type="term" value="C:mitochondrial matrix"/>
    <property type="evidence" value="ECO:0007669"/>
    <property type="project" value="TreeGrafter"/>
</dbReference>
<dbReference type="OMA" id="RIEQPFK"/>
<dbReference type="EC" id="2.1.1.-" evidence="12"/>
<dbReference type="AlphaFoldDB" id="A0A336L5W5"/>
<evidence type="ECO:0000256" key="12">
    <source>
        <dbReference type="RuleBase" id="RU362106"/>
    </source>
</evidence>
<evidence type="ECO:0000256" key="3">
    <source>
        <dbReference type="ARBA" id="ARBA00022603"/>
    </source>
</evidence>
<dbReference type="InterPro" id="IPR023165">
    <property type="entry name" value="rRNA_Ade_diMease-like_C"/>
</dbReference>
<feature type="binding site" evidence="11">
    <location>
        <position position="86"/>
    </location>
    <ligand>
        <name>S-adenosyl-L-methionine</name>
        <dbReference type="ChEBI" id="CHEBI:59789"/>
    </ligand>
</feature>
<dbReference type="InterPro" id="IPR011530">
    <property type="entry name" value="rRNA_adenine_dimethylase"/>
</dbReference>
<proteinExistence type="inferred from homology"/>
<name>A0A336L5W5_CULSO</name>
<dbReference type="NCBIfam" id="TIGR00755">
    <property type="entry name" value="ksgA"/>
    <property type="match status" value="1"/>
</dbReference>
<evidence type="ECO:0000313" key="15">
    <source>
        <dbReference type="EMBL" id="SSX31501.1"/>
    </source>
</evidence>
<evidence type="ECO:0000256" key="5">
    <source>
        <dbReference type="ARBA" id="ARBA00022691"/>
    </source>
</evidence>
<sequence length="344" mass="39547">MATRLITKSGARLPPLPTLRDLVKLYKLRAIKQLSQNFLMDERLTDKIVKAAGNIEGHYVLEVGPGPGGITRSILRRCPKQLIVVEKDRRFLPTLELLAEACKDTTDMKIIRGDILKYEMDNCFEGCPKTEWTDHRAPVHLIGNLPFAISTRLLINWLKDISLQRGAWAYGRSSLTLTFQKEVAERIVAPILTKERCRLSIMSQLWTQPQHRFTIPGSAFVPKPEVDVGVVTFVPHKIPLTNLDFDLVEKMARYLFSMRQKYCQRGISNLFAPDIREEYTKRIFLMADVDPQCRSFQISNEEFLRLADAYDKILKENPIIALYDYRAPRELREIQNTTVVNALS</sequence>
<feature type="binding site" evidence="11">
    <location>
        <position position="39"/>
    </location>
    <ligand>
        <name>S-adenosyl-L-methionine</name>
        <dbReference type="ChEBI" id="CHEBI:59789"/>
    </ligand>
</feature>
<keyword evidence="6 11" id="KW-0694">RNA-binding</keyword>
<comment type="subcellular location">
    <subcellularLocation>
        <location evidence="1">Mitochondrion</location>
    </subcellularLocation>
</comment>
<protein>
    <recommendedName>
        <fullName evidence="12">rRNA adenine N(6)-methyltransferase</fullName>
        <ecNumber evidence="12">2.1.1.-</ecNumber>
    </recommendedName>
</protein>
<dbReference type="SUPFAM" id="SSF53335">
    <property type="entry name" value="S-adenosyl-L-methionine-dependent methyltransferases"/>
    <property type="match status" value="1"/>
</dbReference>
<dbReference type="InterPro" id="IPR020598">
    <property type="entry name" value="rRNA_Ade_methylase_Trfase_N"/>
</dbReference>
<feature type="domain" description="Ribosomal RNA adenine methylase transferase N-terminal" evidence="13">
    <location>
        <begin position="44"/>
        <end position="237"/>
    </location>
</feature>
<dbReference type="Pfam" id="PF00398">
    <property type="entry name" value="RrnaAD"/>
    <property type="match status" value="1"/>
</dbReference>
<dbReference type="InterPro" id="IPR001737">
    <property type="entry name" value="KsgA/Erm"/>
</dbReference>
<keyword evidence="5 11" id="KW-0949">S-adenosyl-L-methionine</keyword>
<dbReference type="InterPro" id="IPR020596">
    <property type="entry name" value="rRNA_Ade_Mease_Trfase_CS"/>
</dbReference>
<dbReference type="FunFam" id="1.10.8.100:FF:000006">
    <property type="entry name" value="rRNA adenine N(6)-methyltransferase"/>
    <property type="match status" value="1"/>
</dbReference>
<evidence type="ECO:0000256" key="2">
    <source>
        <dbReference type="ARBA" id="ARBA00022552"/>
    </source>
</evidence>
<keyword evidence="9" id="KW-0496">Mitochondrion</keyword>
<dbReference type="GO" id="GO:0000179">
    <property type="term" value="F:rRNA (adenine-N6,N6-)-dimethyltransferase activity"/>
    <property type="evidence" value="ECO:0007669"/>
    <property type="project" value="UniProtKB-UniRule"/>
</dbReference>
<accession>A0A336L5W5</accession>
<dbReference type="GO" id="GO:0006391">
    <property type="term" value="P:transcription initiation at mitochondrial promoter"/>
    <property type="evidence" value="ECO:0007669"/>
    <property type="project" value="TreeGrafter"/>
</dbReference>
<organism evidence="14">
    <name type="scientific">Culicoides sonorensis</name>
    <name type="common">Biting midge</name>
    <dbReference type="NCBI Taxonomy" id="179676"/>
    <lineage>
        <taxon>Eukaryota</taxon>
        <taxon>Metazoa</taxon>
        <taxon>Ecdysozoa</taxon>
        <taxon>Arthropoda</taxon>
        <taxon>Hexapoda</taxon>
        <taxon>Insecta</taxon>
        <taxon>Pterygota</taxon>
        <taxon>Neoptera</taxon>
        <taxon>Endopterygota</taxon>
        <taxon>Diptera</taxon>
        <taxon>Nematocera</taxon>
        <taxon>Chironomoidea</taxon>
        <taxon>Ceratopogonidae</taxon>
        <taxon>Ceratopogoninae</taxon>
        <taxon>Culicoides</taxon>
        <taxon>Monoculicoides</taxon>
    </lineage>
</organism>
<evidence type="ECO:0000259" key="13">
    <source>
        <dbReference type="SMART" id="SM00650"/>
    </source>
</evidence>
<keyword evidence="8" id="KW-0805">Transcription regulation</keyword>
<dbReference type="SMART" id="SM00650">
    <property type="entry name" value="rADc"/>
    <property type="match status" value="1"/>
</dbReference>
<keyword evidence="2 12" id="KW-0698">rRNA processing</keyword>